<sequence length="1162" mass="131261">MGSSMLTGFFMNFIRQNNVGRMTFVSSMRAKTTRGLEVMAIHGSNNRKDKYKNSGPRVSSVAENKFAPSKWENVDSWSTTVYVTNLPPLITKKGIMDRCAKVGSVVDAFIPEKSSSLGKRYAFVRFVKGSDMSLGSKEDQNQAGVVFLRVPILKPFTWEFLSKILQSTRYGKKVPGPFEGVHGHGSNEPVSNGVNVNILDKTAGKFNGSPGVTCRGAKDAGSKSCSSDAVEVKKSVKEIGDIPVELLGSGDGFSNSLCIKVNNIHSLCNLHHLVSNEGFKNVSFRYLGGLWVRVDCSSKEECIKFSKCEGLKLVFHSCFKPSGGMVIKERVIWLEIRGLPLCAWNNAVFHHIAKQWGENLFGEEDIEEPLSCGRVCILTDRMDRIQEVASVNVNGLSYLVEVVEIQSWSPSFGKNGDDSSESEEEGDADGFSNSDNDNFSINNDLDVGCNQSALHKDEGFAHSVHEVETNRSSNPQENDCDDGMGDPRNIKEFLNNFEVGKSVSLSLSVPPGFSHINKDMAEELKVDYKAEEESVKGGLGVPSNHLVGNVSLTKSGEPVGVEIKSKANVRVVQNISILEELNRYIKWGLALGLDMDDTHPGEYLIFGDFNVSRTSSERMGADFNEREAKDFNDFINGCDLEDVKLGGFKFTRVVKEVWEDSMFSSRANSFIRFKEKLKVVKAKLKEWNKERMFKEKCERDNLLERLEGIEVEMEAGGNLSTLHEEKISIVRDLKVIDKHNAFEMSQKIKSKWTMEGDENSKFFHAYLKKRRRLASIRGIKDNGVWVEDPGVLKNLFFEGGGVWNDIRYCAKGLHVSGEVPSNSFCRVTGNGENTNFWEDIWIGNECLAQKFPRLFALENNKECKVADRLVGNIRIWSWRRDIRGGVEELQFSAIKDLLASTSVTNASDGWAWNLDGNNSFEVKHVRKVIEKSSLPEVPLKTRWNKNIPKKINIFIWRLLRDRLATRCKLIEKGIPLANLGCVFCNEPMESGAHLFSNCSLIKNIWFKLKTWLSLDFDTSGSPFEVLAHLDSSMYSKKRKRLLDGIFCCVWWNIWKLRNDIIYNGNDLNKFDIFENIVRSSFLFLSSRDKHYVMSSSNWLDNPLIKEKDSRWVKDDDELVKRSVDWWRNCNMHSGKWVRHEGYPIYKPGSSPIVDEAFDCQAN</sequence>
<dbReference type="SUPFAM" id="SSF54928">
    <property type="entry name" value="RNA-binding domain, RBD"/>
    <property type="match status" value="1"/>
</dbReference>
<dbReference type="Pfam" id="PF13966">
    <property type="entry name" value="zf-RVT"/>
    <property type="match status" value="1"/>
</dbReference>
<keyword evidence="1" id="KW-0694">RNA-binding</keyword>
<reference evidence="4 5" key="1">
    <citation type="submission" date="2024-04" db="EMBL/GenBank/DDBJ databases">
        <title>The reference genome of an endangered Asteraceae, Deinandra increscens subsp. villosa, native to the Central Coast of California.</title>
        <authorList>
            <person name="Guilliams M."/>
            <person name="Hasenstab-Lehman K."/>
            <person name="Meyer R."/>
            <person name="Mcevoy S."/>
        </authorList>
    </citation>
    <scope>NUCLEOTIDE SEQUENCE [LARGE SCALE GENOMIC DNA]</scope>
    <source>
        <tissue evidence="4">Leaf</tissue>
    </source>
</reference>
<dbReference type="GO" id="GO:0003723">
    <property type="term" value="F:RNA binding"/>
    <property type="evidence" value="ECO:0007669"/>
    <property type="project" value="UniProtKB-UniRule"/>
</dbReference>
<evidence type="ECO:0000259" key="3">
    <source>
        <dbReference type="PROSITE" id="PS50102"/>
    </source>
</evidence>
<feature type="compositionally biased region" description="Acidic residues" evidence="2">
    <location>
        <begin position="418"/>
        <end position="428"/>
    </location>
</feature>
<dbReference type="CDD" id="cd00590">
    <property type="entry name" value="RRM_SF"/>
    <property type="match status" value="1"/>
</dbReference>
<dbReference type="PANTHER" id="PTHR36617">
    <property type="entry name" value="PROTEIN, PUTATIVE-RELATED"/>
    <property type="match status" value="1"/>
</dbReference>
<keyword evidence="5" id="KW-1185">Reference proteome</keyword>
<dbReference type="AlphaFoldDB" id="A0AAP0GXQ5"/>
<dbReference type="InterPro" id="IPR012677">
    <property type="entry name" value="Nucleotide-bd_a/b_plait_sf"/>
</dbReference>
<dbReference type="PANTHER" id="PTHR36617:SF16">
    <property type="entry name" value="OS04G0516500 PROTEIN"/>
    <property type="match status" value="1"/>
</dbReference>
<gene>
    <name evidence="4" type="ORF">SSX86_019934</name>
</gene>
<dbReference type="Pfam" id="PF00076">
    <property type="entry name" value="RRM_1"/>
    <property type="match status" value="1"/>
</dbReference>
<dbReference type="InterPro" id="IPR035979">
    <property type="entry name" value="RBD_domain_sf"/>
</dbReference>
<organism evidence="4 5">
    <name type="scientific">Deinandra increscens subsp. villosa</name>
    <dbReference type="NCBI Taxonomy" id="3103831"/>
    <lineage>
        <taxon>Eukaryota</taxon>
        <taxon>Viridiplantae</taxon>
        <taxon>Streptophyta</taxon>
        <taxon>Embryophyta</taxon>
        <taxon>Tracheophyta</taxon>
        <taxon>Spermatophyta</taxon>
        <taxon>Magnoliopsida</taxon>
        <taxon>eudicotyledons</taxon>
        <taxon>Gunneridae</taxon>
        <taxon>Pentapetalae</taxon>
        <taxon>asterids</taxon>
        <taxon>campanulids</taxon>
        <taxon>Asterales</taxon>
        <taxon>Asteraceae</taxon>
        <taxon>Asteroideae</taxon>
        <taxon>Heliantheae alliance</taxon>
        <taxon>Madieae</taxon>
        <taxon>Madiinae</taxon>
        <taxon>Deinandra</taxon>
    </lineage>
</organism>
<accession>A0AAP0GXQ5</accession>
<feature type="region of interest" description="Disordered" evidence="2">
    <location>
        <begin position="411"/>
        <end position="437"/>
    </location>
</feature>
<dbReference type="InterPro" id="IPR000504">
    <property type="entry name" value="RRM_dom"/>
</dbReference>
<dbReference type="PROSITE" id="PS50102">
    <property type="entry name" value="RRM"/>
    <property type="match status" value="1"/>
</dbReference>
<evidence type="ECO:0000313" key="4">
    <source>
        <dbReference type="EMBL" id="KAK9062745.1"/>
    </source>
</evidence>
<comment type="caution">
    <text evidence="4">The sequence shown here is derived from an EMBL/GenBank/DDBJ whole genome shotgun (WGS) entry which is preliminary data.</text>
</comment>
<evidence type="ECO:0000256" key="2">
    <source>
        <dbReference type="SAM" id="MobiDB-lite"/>
    </source>
</evidence>
<dbReference type="Proteomes" id="UP001408789">
    <property type="component" value="Unassembled WGS sequence"/>
</dbReference>
<name>A0AAP0GXQ5_9ASTR</name>
<dbReference type="Gene3D" id="3.30.70.330">
    <property type="match status" value="1"/>
</dbReference>
<evidence type="ECO:0000313" key="5">
    <source>
        <dbReference type="Proteomes" id="UP001408789"/>
    </source>
</evidence>
<feature type="domain" description="RRM" evidence="3">
    <location>
        <begin position="79"/>
        <end position="126"/>
    </location>
</feature>
<evidence type="ECO:0000256" key="1">
    <source>
        <dbReference type="PROSITE-ProRule" id="PRU00176"/>
    </source>
</evidence>
<protein>
    <recommendedName>
        <fullName evidence="3">RRM domain-containing protein</fullName>
    </recommendedName>
</protein>
<dbReference type="InterPro" id="IPR026960">
    <property type="entry name" value="RVT-Znf"/>
</dbReference>
<proteinExistence type="predicted"/>
<dbReference type="EMBL" id="JBCNJP010000019">
    <property type="protein sequence ID" value="KAK9062745.1"/>
    <property type="molecule type" value="Genomic_DNA"/>
</dbReference>